<sequence length="222" mass="24560">MSKILIAAAGPRYDNYVRAVRRQGADSVLSLSAAGLASFDGLLLPGGYDVNPVLYGEKNTASRHIDDFLDLSQLALLDHFVRAKKPVLGICRGHQVINVYFGGTLIQHMAGVNLHQHPDKDLLHPVTTSTNFRLYDLYKGKTLTVNSNHHQAIGRIGKDLIPVQRSPDGCIEAMIHRSLPLLSVQWHPERMPLKYSPQGEYRATLADGSLIFRDFIGACSHQ</sequence>
<dbReference type="PANTHER" id="PTHR43235">
    <property type="entry name" value="GLUTAMINE AMIDOTRANSFERASE PB2B2.05-RELATED"/>
    <property type="match status" value="1"/>
</dbReference>
<dbReference type="InterPro" id="IPR011697">
    <property type="entry name" value="Peptidase_C26"/>
</dbReference>
<dbReference type="PROSITE" id="PS51273">
    <property type="entry name" value="GATASE_TYPE_1"/>
    <property type="match status" value="1"/>
</dbReference>
<dbReference type="InterPro" id="IPR044668">
    <property type="entry name" value="PuuD-like"/>
</dbReference>
<dbReference type="EMBL" id="JACHFW010000005">
    <property type="protein sequence ID" value="MBB5264471.1"/>
    <property type="molecule type" value="Genomic_DNA"/>
</dbReference>
<dbReference type="GO" id="GO:0016740">
    <property type="term" value="F:transferase activity"/>
    <property type="evidence" value="ECO:0007669"/>
    <property type="project" value="UniProtKB-KW"/>
</dbReference>
<dbReference type="Proteomes" id="UP000543642">
    <property type="component" value="Unassembled WGS sequence"/>
</dbReference>
<accession>A0A7W8H9P0</accession>
<dbReference type="CDD" id="cd01745">
    <property type="entry name" value="GATase1_2"/>
    <property type="match status" value="1"/>
</dbReference>
<dbReference type="SUPFAM" id="SSF52317">
    <property type="entry name" value="Class I glutamine amidotransferase-like"/>
    <property type="match status" value="1"/>
</dbReference>
<evidence type="ECO:0000313" key="1">
    <source>
        <dbReference type="EMBL" id="MBB5264471.1"/>
    </source>
</evidence>
<proteinExistence type="predicted"/>
<dbReference type="GO" id="GO:0016811">
    <property type="term" value="F:hydrolase activity, acting on carbon-nitrogen (but not peptide) bonds, in linear amides"/>
    <property type="evidence" value="ECO:0007669"/>
    <property type="project" value="InterPro"/>
</dbReference>
<protein>
    <submittedName>
        <fullName evidence="1">Putative glutamine amidotransferase</fullName>
    </submittedName>
</protein>
<keyword evidence="1" id="KW-0315">Glutamine amidotransferase</keyword>
<dbReference type="GO" id="GO:0005829">
    <property type="term" value="C:cytosol"/>
    <property type="evidence" value="ECO:0007669"/>
    <property type="project" value="TreeGrafter"/>
</dbReference>
<comment type="caution">
    <text evidence="1">The sequence shown here is derived from an EMBL/GenBank/DDBJ whole genome shotgun (WGS) entry which is preliminary data.</text>
</comment>
<evidence type="ECO:0000313" key="2">
    <source>
        <dbReference type="Proteomes" id="UP000543642"/>
    </source>
</evidence>
<name>A0A7W8H9P0_9FIRM</name>
<dbReference type="Pfam" id="PF07722">
    <property type="entry name" value="Peptidase_C26"/>
    <property type="match status" value="1"/>
</dbReference>
<dbReference type="PANTHER" id="PTHR43235:SF1">
    <property type="entry name" value="GLUTAMINE AMIDOTRANSFERASE PB2B2.05-RELATED"/>
    <property type="match status" value="1"/>
</dbReference>
<organism evidence="1 2">
    <name type="scientific">Catenibacillus scindens</name>
    <dbReference type="NCBI Taxonomy" id="673271"/>
    <lineage>
        <taxon>Bacteria</taxon>
        <taxon>Bacillati</taxon>
        <taxon>Bacillota</taxon>
        <taxon>Clostridia</taxon>
        <taxon>Lachnospirales</taxon>
        <taxon>Lachnospiraceae</taxon>
        <taxon>Catenibacillus</taxon>
    </lineage>
</organism>
<dbReference type="RefSeq" id="WP_183773075.1">
    <property type="nucleotide sequence ID" value="NZ_JACHFW010000005.1"/>
</dbReference>
<reference evidence="1 2" key="1">
    <citation type="submission" date="2020-08" db="EMBL/GenBank/DDBJ databases">
        <title>Genomic Encyclopedia of Type Strains, Phase IV (KMG-IV): sequencing the most valuable type-strain genomes for metagenomic binning, comparative biology and taxonomic classification.</title>
        <authorList>
            <person name="Goeker M."/>
        </authorList>
    </citation>
    <scope>NUCLEOTIDE SEQUENCE [LARGE SCALE GENOMIC DNA]</scope>
    <source>
        <strain evidence="1 2">DSM 106146</strain>
    </source>
</reference>
<dbReference type="AlphaFoldDB" id="A0A7W8H9P0"/>
<keyword evidence="2" id="KW-1185">Reference proteome</keyword>
<gene>
    <name evidence="1" type="ORF">HNP82_001598</name>
</gene>
<keyword evidence="1" id="KW-0808">Transferase</keyword>
<dbReference type="InterPro" id="IPR029062">
    <property type="entry name" value="Class_I_gatase-like"/>
</dbReference>
<dbReference type="Gene3D" id="3.40.50.880">
    <property type="match status" value="1"/>
</dbReference>